<dbReference type="GO" id="GO:0051287">
    <property type="term" value="F:NAD binding"/>
    <property type="evidence" value="ECO:0007669"/>
    <property type="project" value="InterPro"/>
</dbReference>
<dbReference type="PANTHER" id="PTHR10996:SF257">
    <property type="entry name" value="GLYOXYLATE REDUCTASE 1"/>
    <property type="match status" value="1"/>
</dbReference>
<protein>
    <recommendedName>
        <fullName evidence="9">Lactate dehydrogenase-like 2-hydroxyacid dehydrogenase</fullName>
    </recommendedName>
</protein>
<dbReference type="PROSITE" id="PS00670">
    <property type="entry name" value="D_2_HYDROXYACID_DH_2"/>
    <property type="match status" value="1"/>
</dbReference>
<dbReference type="PANTHER" id="PTHR10996">
    <property type="entry name" value="2-HYDROXYACID DEHYDROGENASE-RELATED"/>
    <property type="match status" value="1"/>
</dbReference>
<evidence type="ECO:0008006" key="9">
    <source>
        <dbReference type="Google" id="ProtNLM"/>
    </source>
</evidence>
<comment type="similarity">
    <text evidence="1 4">Belongs to the D-isomer specific 2-hydroxyacid dehydrogenase family.</text>
</comment>
<feature type="domain" description="D-isomer specific 2-hydroxyacid dehydrogenase catalytic" evidence="5">
    <location>
        <begin position="102"/>
        <end position="367"/>
    </location>
</feature>
<dbReference type="CDD" id="cd12168">
    <property type="entry name" value="Mand_dh_like"/>
    <property type="match status" value="1"/>
</dbReference>
<name>A0A4Y9YC52_9APHY</name>
<organism evidence="7 8">
    <name type="scientific">Rhodofomes roseus</name>
    <dbReference type="NCBI Taxonomy" id="34475"/>
    <lineage>
        <taxon>Eukaryota</taxon>
        <taxon>Fungi</taxon>
        <taxon>Dikarya</taxon>
        <taxon>Basidiomycota</taxon>
        <taxon>Agaricomycotina</taxon>
        <taxon>Agaricomycetes</taxon>
        <taxon>Polyporales</taxon>
        <taxon>Rhodofomes</taxon>
    </lineage>
</organism>
<dbReference type="AlphaFoldDB" id="A0A4Y9YC52"/>
<evidence type="ECO:0000313" key="8">
    <source>
        <dbReference type="Proteomes" id="UP000298390"/>
    </source>
</evidence>
<dbReference type="InterPro" id="IPR006140">
    <property type="entry name" value="D-isomer_DH_NAD-bd"/>
</dbReference>
<dbReference type="SUPFAM" id="SSF51735">
    <property type="entry name" value="NAD(P)-binding Rossmann-fold domains"/>
    <property type="match status" value="1"/>
</dbReference>
<evidence type="ECO:0000256" key="2">
    <source>
        <dbReference type="ARBA" id="ARBA00023002"/>
    </source>
</evidence>
<dbReference type="PROSITE" id="PS00065">
    <property type="entry name" value="D_2_HYDROXYACID_DH_1"/>
    <property type="match status" value="1"/>
</dbReference>
<dbReference type="SUPFAM" id="SSF52283">
    <property type="entry name" value="Formate/glycerate dehydrogenase catalytic domain-like"/>
    <property type="match status" value="1"/>
</dbReference>
<feature type="domain" description="D-isomer specific 2-hydroxyacid dehydrogenase NAD-binding" evidence="6">
    <location>
        <begin position="163"/>
        <end position="339"/>
    </location>
</feature>
<sequence>MFLTRLFKADSIRGASSRRFNANMCAATATTPSSTLAAKMTSLPRVVLCDPVVHKNDCQALFEGIAEVLLLDHTANRDDFIRALQPGGQLEGAVGLFERNQSIGRIGRFDKELISKLPLTIKWIAHMGAGYDKVDVFACKERGIGVSNTPGAVDDATATTTLYLLISALRSFSAAERSLRAGNWKKSHSAVNAHDLTGRTVAILGLGGIGLRFAQLVHAFPMRVLYHNRRKVAGAPEWCEYYDKDHLDDMLAQADVLSIHVPFTEETRNIVDERMIRKLKKGAVIINTARGQVVDEEAMMQALKDGHLSAVGLDVFYNEPNIDPRWYDVPNAVLLPHVGTATADTAKQMELRALANLRDFVLTGKGTDLVPELR</sequence>
<reference evidence="7 8" key="1">
    <citation type="submission" date="2019-01" db="EMBL/GenBank/DDBJ databases">
        <title>Genome sequencing of the rare red list fungi Fomitopsis rosea.</title>
        <authorList>
            <person name="Buettner E."/>
            <person name="Kellner H."/>
        </authorList>
    </citation>
    <scope>NUCLEOTIDE SEQUENCE [LARGE SCALE GENOMIC DNA]</scope>
    <source>
        <strain evidence="7 8">DSM 105464</strain>
    </source>
</reference>
<evidence type="ECO:0000313" key="7">
    <source>
        <dbReference type="EMBL" id="TFY59590.1"/>
    </source>
</evidence>
<dbReference type="Proteomes" id="UP000298390">
    <property type="component" value="Unassembled WGS sequence"/>
</dbReference>
<evidence type="ECO:0000259" key="5">
    <source>
        <dbReference type="Pfam" id="PF00389"/>
    </source>
</evidence>
<dbReference type="GO" id="GO:0016618">
    <property type="term" value="F:hydroxypyruvate reductase [NAD(P)H] activity"/>
    <property type="evidence" value="ECO:0007669"/>
    <property type="project" value="TreeGrafter"/>
</dbReference>
<evidence type="ECO:0000256" key="3">
    <source>
        <dbReference type="ARBA" id="ARBA00023027"/>
    </source>
</evidence>
<proteinExistence type="inferred from homology"/>
<accession>A0A4Y9YC52</accession>
<keyword evidence="2 4" id="KW-0560">Oxidoreductase</keyword>
<dbReference type="FunFam" id="3.40.50.720:FF:000203">
    <property type="entry name" value="D-3-phosphoglycerate dehydrogenase (SerA)"/>
    <property type="match status" value="1"/>
</dbReference>
<dbReference type="InterPro" id="IPR050223">
    <property type="entry name" value="D-isomer_2-hydroxyacid_DH"/>
</dbReference>
<dbReference type="InterPro" id="IPR029753">
    <property type="entry name" value="D-isomer_DH_CS"/>
</dbReference>
<comment type="caution">
    <text evidence="7">The sequence shown here is derived from an EMBL/GenBank/DDBJ whole genome shotgun (WGS) entry which is preliminary data.</text>
</comment>
<dbReference type="InterPro" id="IPR029752">
    <property type="entry name" value="D-isomer_DH_CS1"/>
</dbReference>
<evidence type="ECO:0000256" key="1">
    <source>
        <dbReference type="ARBA" id="ARBA00005854"/>
    </source>
</evidence>
<dbReference type="InterPro" id="IPR006139">
    <property type="entry name" value="D-isomer_2_OHA_DH_cat_dom"/>
</dbReference>
<dbReference type="GO" id="GO:0005829">
    <property type="term" value="C:cytosol"/>
    <property type="evidence" value="ECO:0007669"/>
    <property type="project" value="TreeGrafter"/>
</dbReference>
<evidence type="ECO:0000259" key="6">
    <source>
        <dbReference type="Pfam" id="PF02826"/>
    </source>
</evidence>
<dbReference type="InterPro" id="IPR036291">
    <property type="entry name" value="NAD(P)-bd_dom_sf"/>
</dbReference>
<dbReference type="Pfam" id="PF02826">
    <property type="entry name" value="2-Hacid_dh_C"/>
    <property type="match status" value="1"/>
</dbReference>
<dbReference type="STRING" id="34475.A0A4Y9YC52"/>
<keyword evidence="3" id="KW-0520">NAD</keyword>
<dbReference type="EMBL" id="SEKV01000297">
    <property type="protein sequence ID" value="TFY59590.1"/>
    <property type="molecule type" value="Genomic_DNA"/>
</dbReference>
<dbReference type="Gene3D" id="3.40.50.720">
    <property type="entry name" value="NAD(P)-binding Rossmann-like Domain"/>
    <property type="match status" value="2"/>
</dbReference>
<gene>
    <name evidence="7" type="ORF">EVJ58_g5685</name>
</gene>
<dbReference type="PROSITE" id="PS00671">
    <property type="entry name" value="D_2_HYDROXYACID_DH_3"/>
    <property type="match status" value="1"/>
</dbReference>
<evidence type="ECO:0000256" key="4">
    <source>
        <dbReference type="RuleBase" id="RU003719"/>
    </source>
</evidence>
<dbReference type="Pfam" id="PF00389">
    <property type="entry name" value="2-Hacid_dh"/>
    <property type="match status" value="1"/>
</dbReference>
<dbReference type="GO" id="GO:0030267">
    <property type="term" value="F:glyoxylate reductase (NADPH) activity"/>
    <property type="evidence" value="ECO:0007669"/>
    <property type="project" value="TreeGrafter"/>
</dbReference>